<accession>A0AB39Q7A2</accession>
<feature type="transmembrane region" description="Helical" evidence="1">
    <location>
        <begin position="78"/>
        <end position="99"/>
    </location>
</feature>
<gene>
    <name evidence="2" type="ORF">AB5J49_40185</name>
</gene>
<dbReference type="EMBL" id="CP163439">
    <property type="protein sequence ID" value="XDQ39087.1"/>
    <property type="molecule type" value="Genomic_DNA"/>
</dbReference>
<evidence type="ECO:0000256" key="1">
    <source>
        <dbReference type="SAM" id="Phobius"/>
    </source>
</evidence>
<dbReference type="RefSeq" id="WP_369173817.1">
    <property type="nucleotide sequence ID" value="NZ_CP163439.1"/>
</dbReference>
<feature type="transmembrane region" description="Helical" evidence="1">
    <location>
        <begin position="48"/>
        <end position="66"/>
    </location>
</feature>
<keyword evidence="1" id="KW-0812">Transmembrane</keyword>
<organism evidence="2">
    <name type="scientific">Streptomyces sp. R28</name>
    <dbReference type="NCBI Taxonomy" id="3238628"/>
    <lineage>
        <taxon>Bacteria</taxon>
        <taxon>Bacillati</taxon>
        <taxon>Actinomycetota</taxon>
        <taxon>Actinomycetes</taxon>
        <taxon>Kitasatosporales</taxon>
        <taxon>Streptomycetaceae</taxon>
        <taxon>Streptomyces</taxon>
    </lineage>
</organism>
<dbReference type="Pfam" id="PF19744">
    <property type="entry name" value="DUF6232"/>
    <property type="match status" value="1"/>
</dbReference>
<reference evidence="2" key="1">
    <citation type="submission" date="2024-07" db="EMBL/GenBank/DDBJ databases">
        <authorList>
            <person name="Yu S.T."/>
        </authorList>
    </citation>
    <scope>NUCLEOTIDE SEQUENCE</scope>
    <source>
        <strain evidence="2">R28</strain>
    </source>
</reference>
<proteinExistence type="predicted"/>
<keyword evidence="1" id="KW-1133">Transmembrane helix</keyword>
<name>A0AB39Q7A2_9ACTN</name>
<evidence type="ECO:0000313" key="2">
    <source>
        <dbReference type="EMBL" id="XDQ39087.1"/>
    </source>
</evidence>
<sequence>MAFKREVISVRVSRRILWIGAEAYPLNNIARAQVIKIVPARAAAVGRFLSQAVLCVVIWVAARALSGEEQVLSDAGPGFLTIATVVALGVLVIATVKLLSVLLRRHYFALVIETAGTPRTALVSADPNLVDQLVVNIMDAIDNPQAAFSMQVENFHLGDKIQQFGDRNVGKVA</sequence>
<dbReference type="InterPro" id="IPR045629">
    <property type="entry name" value="DUF6232"/>
</dbReference>
<protein>
    <submittedName>
        <fullName evidence="2">DUF6232 family protein</fullName>
    </submittedName>
</protein>
<dbReference type="AlphaFoldDB" id="A0AB39Q7A2"/>
<keyword evidence="1" id="KW-0472">Membrane</keyword>